<evidence type="ECO:0000313" key="1">
    <source>
        <dbReference type="EMBL" id="KAI5678169.1"/>
    </source>
</evidence>
<dbReference type="Proteomes" id="UP001060085">
    <property type="component" value="Linkage Group LG02"/>
</dbReference>
<protein>
    <submittedName>
        <fullName evidence="1">Uncharacterized protein</fullName>
    </submittedName>
</protein>
<reference evidence="2" key="1">
    <citation type="journal article" date="2023" name="Nat. Plants">
        <title>Single-cell RNA sequencing provides a high-resolution roadmap for understanding the multicellular compartmentation of specialized metabolism.</title>
        <authorList>
            <person name="Sun S."/>
            <person name="Shen X."/>
            <person name="Li Y."/>
            <person name="Li Y."/>
            <person name="Wang S."/>
            <person name="Li R."/>
            <person name="Zhang H."/>
            <person name="Shen G."/>
            <person name="Guo B."/>
            <person name="Wei J."/>
            <person name="Xu J."/>
            <person name="St-Pierre B."/>
            <person name="Chen S."/>
            <person name="Sun C."/>
        </authorList>
    </citation>
    <scope>NUCLEOTIDE SEQUENCE [LARGE SCALE GENOMIC DNA]</scope>
</reference>
<sequence length="133" mass="16035">MKANTYLIINRYQKSRISDRRRYVTLAYEHGGAVRNNTKSIVDDEEEEVPIKRQGPYGTKNNWQLFVHNGRHNHKIVVYNYSHAQAARLMEEYHVRHRNILRFFREQNVGCAIRKYTMLLRRLRRTGCKDETR</sequence>
<dbReference type="EMBL" id="CM044702">
    <property type="protein sequence ID" value="KAI5678169.1"/>
    <property type="molecule type" value="Genomic_DNA"/>
</dbReference>
<evidence type="ECO:0000313" key="2">
    <source>
        <dbReference type="Proteomes" id="UP001060085"/>
    </source>
</evidence>
<comment type="caution">
    <text evidence="1">The sequence shown here is derived from an EMBL/GenBank/DDBJ whole genome shotgun (WGS) entry which is preliminary data.</text>
</comment>
<organism evidence="1 2">
    <name type="scientific">Catharanthus roseus</name>
    <name type="common">Madagascar periwinkle</name>
    <name type="synonym">Vinca rosea</name>
    <dbReference type="NCBI Taxonomy" id="4058"/>
    <lineage>
        <taxon>Eukaryota</taxon>
        <taxon>Viridiplantae</taxon>
        <taxon>Streptophyta</taxon>
        <taxon>Embryophyta</taxon>
        <taxon>Tracheophyta</taxon>
        <taxon>Spermatophyta</taxon>
        <taxon>Magnoliopsida</taxon>
        <taxon>eudicotyledons</taxon>
        <taxon>Gunneridae</taxon>
        <taxon>Pentapetalae</taxon>
        <taxon>asterids</taxon>
        <taxon>lamiids</taxon>
        <taxon>Gentianales</taxon>
        <taxon>Apocynaceae</taxon>
        <taxon>Rauvolfioideae</taxon>
        <taxon>Vinceae</taxon>
        <taxon>Catharanthinae</taxon>
        <taxon>Catharanthus</taxon>
    </lineage>
</organism>
<name>A0ACC0BZN6_CATRO</name>
<keyword evidence="2" id="KW-1185">Reference proteome</keyword>
<gene>
    <name evidence="1" type="ORF">M9H77_09119</name>
</gene>
<proteinExistence type="predicted"/>
<accession>A0ACC0BZN6</accession>